<name>A0A1H0YGM6_9MICO</name>
<feature type="transmembrane region" description="Helical" evidence="1">
    <location>
        <begin position="83"/>
        <end position="101"/>
    </location>
</feature>
<proteinExistence type="predicted"/>
<keyword evidence="1" id="KW-1133">Transmembrane helix</keyword>
<protein>
    <submittedName>
        <fullName evidence="2">Uncharacterized protein</fullName>
    </submittedName>
</protein>
<dbReference type="OrthoDB" id="4991390at2"/>
<dbReference type="AlphaFoldDB" id="A0A1H0YGM6"/>
<dbReference type="Proteomes" id="UP000182690">
    <property type="component" value="Unassembled WGS sequence"/>
</dbReference>
<sequence length="140" mass="14982">MGARSAARRPLSRRALLTLVWVGAFVVLGLAGLRAHSTELASVPVVAEGAASSTTASAAPGDTIVEGGELAAHGSVQSWHLDLLTVCMLSMLATLMLFVLFTRRPWLQQRLGRIRDWAVALPRAPARPQPLLLLHSISRT</sequence>
<dbReference type="EMBL" id="FNKB01000001">
    <property type="protein sequence ID" value="SDQ14357.1"/>
    <property type="molecule type" value="Genomic_DNA"/>
</dbReference>
<dbReference type="RefSeq" id="WP_010155349.1">
    <property type="nucleotide sequence ID" value="NZ_FNKB01000001.1"/>
</dbReference>
<evidence type="ECO:0000313" key="2">
    <source>
        <dbReference type="EMBL" id="SDQ14357.1"/>
    </source>
</evidence>
<keyword evidence="1" id="KW-0472">Membrane</keyword>
<organism evidence="2 3">
    <name type="scientific">Leucobacter chromiiresistens</name>
    <dbReference type="NCBI Taxonomy" id="1079994"/>
    <lineage>
        <taxon>Bacteria</taxon>
        <taxon>Bacillati</taxon>
        <taxon>Actinomycetota</taxon>
        <taxon>Actinomycetes</taxon>
        <taxon>Micrococcales</taxon>
        <taxon>Microbacteriaceae</taxon>
        <taxon>Leucobacter</taxon>
    </lineage>
</organism>
<accession>A0A1H0YGM6</accession>
<reference evidence="2 3" key="1">
    <citation type="submission" date="2016-10" db="EMBL/GenBank/DDBJ databases">
        <authorList>
            <person name="de Groot N.N."/>
        </authorList>
    </citation>
    <scope>NUCLEOTIDE SEQUENCE [LARGE SCALE GENOMIC DNA]</scope>
    <source>
        <strain evidence="2 3">DSM 22788</strain>
    </source>
</reference>
<gene>
    <name evidence="2" type="ORF">SAMN04488565_0859</name>
</gene>
<evidence type="ECO:0000256" key="1">
    <source>
        <dbReference type="SAM" id="Phobius"/>
    </source>
</evidence>
<evidence type="ECO:0000313" key="3">
    <source>
        <dbReference type="Proteomes" id="UP000182690"/>
    </source>
</evidence>
<keyword evidence="1" id="KW-0812">Transmembrane</keyword>